<evidence type="ECO:0000256" key="1">
    <source>
        <dbReference type="ARBA" id="ARBA00007430"/>
    </source>
</evidence>
<dbReference type="InterPro" id="IPR003869">
    <property type="entry name" value="Polysac_CapD-like"/>
</dbReference>
<dbReference type="CDD" id="cd05237">
    <property type="entry name" value="UDP_invert_4-6DH_SDR_e"/>
    <property type="match status" value="1"/>
</dbReference>
<reference evidence="3 4" key="1">
    <citation type="submission" date="2018-12" db="EMBL/GenBank/DDBJ databases">
        <title>Mangrovimonas spongiae sp. nov., a novel member of the genus Mangrovimonas isolated from marine sponge.</title>
        <authorList>
            <person name="Zhuang L."/>
            <person name="Luo L."/>
        </authorList>
    </citation>
    <scope>NUCLEOTIDE SEQUENCE [LARGE SCALE GENOMIC DNA]</scope>
    <source>
        <strain evidence="3 4">HN-E26</strain>
    </source>
</reference>
<dbReference type="RefSeq" id="WP_125468551.1">
    <property type="nucleotide sequence ID" value="NZ_RWBG01000005.1"/>
</dbReference>
<keyword evidence="4" id="KW-1185">Reference proteome</keyword>
<organism evidence="3 4">
    <name type="scientific">Mangrovimonas spongiae</name>
    <dbReference type="NCBI Taxonomy" id="2494697"/>
    <lineage>
        <taxon>Bacteria</taxon>
        <taxon>Pseudomonadati</taxon>
        <taxon>Bacteroidota</taxon>
        <taxon>Flavobacteriia</taxon>
        <taxon>Flavobacteriales</taxon>
        <taxon>Flavobacteriaceae</taxon>
        <taxon>Mangrovimonas</taxon>
    </lineage>
</organism>
<protein>
    <submittedName>
        <fullName evidence="3">Polysaccharide biosynthesis protein</fullName>
    </submittedName>
</protein>
<dbReference type="PANTHER" id="PTHR43318:SF1">
    <property type="entry name" value="POLYSACCHARIDE BIOSYNTHESIS PROTEIN EPSC-RELATED"/>
    <property type="match status" value="1"/>
</dbReference>
<dbReference type="InterPro" id="IPR051203">
    <property type="entry name" value="Polysaccharide_Synthase-Rel"/>
</dbReference>
<sequence length="482" mass="54900">MEKLKNNNLGPSKNHKTILIYGVDTLAKETYNLLAQSKSTNYNVLGFIGEDKNETKIEALNIYHLENLTKDFIDKYKIDDIIIAKSHIDSNKLLQLINHFYSINLNVKIVSQVNNHKTSHLIKNITIKDLLEVSPINQSPERLNKVYQNMTILITGAAGSVGRELVKQLIPFKFKQLILIDNVESALYNLQQELFLDHRNDITFIISDIRDNLKLKTVFNTYKPNIVFHAAAYKHVPLMEQNPYEAVKVNVLGTKNLINNAVEFNADKFILISTDKAVNPTSIMGATKRIAEMLLGYQKRNRKTTFITTRFGNLLGSNGSIIPLFKKQIENGGPLTITHKNMSRYFMSIPEACQLIIEASTMGNNHDTFLFNMGKPVKIFDLALSMIKLSELKYPEDINIKIIGLRPGEKIHEELLTDNEDTKPTENKKIIKVVGKFTQINKTYHAIEELCEISPETQDIEIVSKIKSIVPEYNPNNPKFRS</sequence>
<evidence type="ECO:0000313" key="3">
    <source>
        <dbReference type="EMBL" id="RSK38707.1"/>
    </source>
</evidence>
<gene>
    <name evidence="3" type="ORF">EJA19_11665</name>
</gene>
<accession>A0A428JWZ1</accession>
<dbReference type="Gene3D" id="3.40.50.720">
    <property type="entry name" value="NAD(P)-binding Rossmann-like Domain"/>
    <property type="match status" value="2"/>
</dbReference>
<dbReference type="Pfam" id="PF02719">
    <property type="entry name" value="Polysacc_synt_2"/>
    <property type="match status" value="1"/>
</dbReference>
<comment type="similarity">
    <text evidence="1">Belongs to the polysaccharide synthase family.</text>
</comment>
<evidence type="ECO:0000313" key="4">
    <source>
        <dbReference type="Proteomes" id="UP000270620"/>
    </source>
</evidence>
<comment type="caution">
    <text evidence="3">The sequence shown here is derived from an EMBL/GenBank/DDBJ whole genome shotgun (WGS) entry which is preliminary data.</text>
</comment>
<name>A0A428JWZ1_9FLAO</name>
<dbReference type="PANTHER" id="PTHR43318">
    <property type="entry name" value="UDP-N-ACETYLGLUCOSAMINE 4,6-DEHYDRATASE"/>
    <property type="match status" value="1"/>
</dbReference>
<dbReference type="Proteomes" id="UP000270620">
    <property type="component" value="Unassembled WGS sequence"/>
</dbReference>
<feature type="domain" description="Polysaccharide biosynthesis protein CapD-like" evidence="2">
    <location>
        <begin position="152"/>
        <end position="433"/>
    </location>
</feature>
<evidence type="ECO:0000259" key="2">
    <source>
        <dbReference type="Pfam" id="PF02719"/>
    </source>
</evidence>
<dbReference type="SUPFAM" id="SSF51735">
    <property type="entry name" value="NAD(P)-binding Rossmann-fold domains"/>
    <property type="match status" value="1"/>
</dbReference>
<dbReference type="InterPro" id="IPR036291">
    <property type="entry name" value="NAD(P)-bd_dom_sf"/>
</dbReference>
<dbReference type="AlphaFoldDB" id="A0A428JWZ1"/>
<dbReference type="OrthoDB" id="9803111at2"/>
<dbReference type="EMBL" id="RWBG01000005">
    <property type="protein sequence ID" value="RSK38707.1"/>
    <property type="molecule type" value="Genomic_DNA"/>
</dbReference>
<proteinExistence type="inferred from homology"/>